<name>A0AA86Q7L2_9EUKA</name>
<protein>
    <submittedName>
        <fullName evidence="2">Hypothetical_protein</fullName>
    </submittedName>
</protein>
<dbReference type="EMBL" id="CATOUU010000776">
    <property type="protein sequence ID" value="CAI9947479.1"/>
    <property type="molecule type" value="Genomic_DNA"/>
</dbReference>
<evidence type="ECO:0000313" key="1">
    <source>
        <dbReference type="EMBL" id="CAI9947479.1"/>
    </source>
</evidence>
<proteinExistence type="predicted"/>
<organism evidence="1">
    <name type="scientific">Hexamita inflata</name>
    <dbReference type="NCBI Taxonomy" id="28002"/>
    <lineage>
        <taxon>Eukaryota</taxon>
        <taxon>Metamonada</taxon>
        <taxon>Diplomonadida</taxon>
        <taxon>Hexamitidae</taxon>
        <taxon>Hexamitinae</taxon>
        <taxon>Hexamita</taxon>
    </lineage>
</organism>
<dbReference type="AlphaFoldDB" id="A0AA86Q7L2"/>
<dbReference type="Proteomes" id="UP001642409">
    <property type="component" value="Unassembled WGS sequence"/>
</dbReference>
<reference evidence="1" key="1">
    <citation type="submission" date="2023-06" db="EMBL/GenBank/DDBJ databases">
        <authorList>
            <person name="Kurt Z."/>
        </authorList>
    </citation>
    <scope>NUCLEOTIDE SEQUENCE</scope>
</reference>
<keyword evidence="3" id="KW-1185">Reference proteome</keyword>
<dbReference type="EMBL" id="CAXDID020000145">
    <property type="protein sequence ID" value="CAL6040392.1"/>
    <property type="molecule type" value="Genomic_DNA"/>
</dbReference>
<gene>
    <name evidence="1" type="ORF">HINF_LOCUS35124</name>
    <name evidence="2" type="ORF">HINF_LOCUS38313</name>
</gene>
<comment type="caution">
    <text evidence="1">The sequence shown here is derived from an EMBL/GenBank/DDBJ whole genome shotgun (WGS) entry which is preliminary data.</text>
</comment>
<reference evidence="2 3" key="2">
    <citation type="submission" date="2024-07" db="EMBL/GenBank/DDBJ databases">
        <authorList>
            <person name="Akdeniz Z."/>
        </authorList>
    </citation>
    <scope>NUCLEOTIDE SEQUENCE [LARGE SCALE GENOMIC DNA]</scope>
</reference>
<accession>A0AA86Q7L2</accession>
<evidence type="ECO:0000313" key="2">
    <source>
        <dbReference type="EMBL" id="CAL6040392.1"/>
    </source>
</evidence>
<sequence length="99" mass="11921">MNLKSDSFWSSSSELKTESEYLRRRSVWFVWSGCVQKYYLLFQIRFENQNEKNVKIMNQLFIIINRNIKMQKVGQKLVFARTRIYLKSILSQAQCSLNK</sequence>
<evidence type="ECO:0000313" key="3">
    <source>
        <dbReference type="Proteomes" id="UP001642409"/>
    </source>
</evidence>